<sequence length="150" mass="17297">SLRQASWGIWNGLMRDLRVVKVEPKRLDDIDKSYSGDLIAEDWGKHLSHIRLPFRFENQLWVNVGSCHASHEAYRIVPLSQFRGETKRYSDGHVGEQDAGDWENSNFEKWRNDPMGFYHGMTVVRGKSTWVLVGPPVLFQGALPHKCHLP</sequence>
<dbReference type="EMBL" id="BARW01028346">
    <property type="protein sequence ID" value="GAJ11934.1"/>
    <property type="molecule type" value="Genomic_DNA"/>
</dbReference>
<proteinExistence type="predicted"/>
<gene>
    <name evidence="1" type="ORF">S12H4_45788</name>
</gene>
<protein>
    <submittedName>
        <fullName evidence="1">Uncharacterized protein</fullName>
    </submittedName>
</protein>
<accession>X1U345</accession>
<dbReference type="AlphaFoldDB" id="X1U345"/>
<reference evidence="1" key="1">
    <citation type="journal article" date="2014" name="Front. Microbiol.">
        <title>High frequency of phylogenetically diverse reductive dehalogenase-homologous genes in deep subseafloor sedimentary metagenomes.</title>
        <authorList>
            <person name="Kawai M."/>
            <person name="Futagami T."/>
            <person name="Toyoda A."/>
            <person name="Takaki Y."/>
            <person name="Nishi S."/>
            <person name="Hori S."/>
            <person name="Arai W."/>
            <person name="Tsubouchi T."/>
            <person name="Morono Y."/>
            <person name="Uchiyama I."/>
            <person name="Ito T."/>
            <person name="Fujiyama A."/>
            <person name="Inagaki F."/>
            <person name="Takami H."/>
        </authorList>
    </citation>
    <scope>NUCLEOTIDE SEQUENCE</scope>
    <source>
        <strain evidence="1">Expedition CK06-06</strain>
    </source>
</reference>
<comment type="caution">
    <text evidence="1">The sequence shown here is derived from an EMBL/GenBank/DDBJ whole genome shotgun (WGS) entry which is preliminary data.</text>
</comment>
<feature type="non-terminal residue" evidence="1">
    <location>
        <position position="1"/>
    </location>
</feature>
<evidence type="ECO:0000313" key="1">
    <source>
        <dbReference type="EMBL" id="GAJ11934.1"/>
    </source>
</evidence>
<organism evidence="1">
    <name type="scientific">marine sediment metagenome</name>
    <dbReference type="NCBI Taxonomy" id="412755"/>
    <lineage>
        <taxon>unclassified sequences</taxon>
        <taxon>metagenomes</taxon>
        <taxon>ecological metagenomes</taxon>
    </lineage>
</organism>
<name>X1U345_9ZZZZ</name>